<keyword evidence="3" id="KW-0858">Xylan degradation</keyword>
<proteinExistence type="predicted"/>
<keyword evidence="3" id="KW-0624">Polysaccharide degradation</keyword>
<keyword evidence="1" id="KW-0732">Signal</keyword>
<keyword evidence="3" id="KW-0326">Glycosidase</keyword>
<name>A0A1X7ARC7_9GAMM</name>
<organism evidence="3 4">
    <name type="scientific">Parendozoicomonas haliclonae</name>
    <dbReference type="NCBI Taxonomy" id="1960125"/>
    <lineage>
        <taxon>Bacteria</taxon>
        <taxon>Pseudomonadati</taxon>
        <taxon>Pseudomonadota</taxon>
        <taxon>Gammaproteobacteria</taxon>
        <taxon>Oceanospirillales</taxon>
        <taxon>Endozoicomonadaceae</taxon>
        <taxon>Parendozoicomonas</taxon>
    </lineage>
</organism>
<dbReference type="Proteomes" id="UP000196573">
    <property type="component" value="Unassembled WGS sequence"/>
</dbReference>
<keyword evidence="3" id="KW-0378">Hydrolase</keyword>
<dbReference type="GO" id="GO:0031176">
    <property type="term" value="F:endo-1,4-beta-xylanase activity"/>
    <property type="evidence" value="ECO:0007669"/>
    <property type="project" value="UniProtKB-EC"/>
</dbReference>
<dbReference type="OrthoDB" id="6071905at2"/>
<dbReference type="AlphaFoldDB" id="A0A1X7ARC7"/>
<dbReference type="SUPFAM" id="SSF50370">
    <property type="entry name" value="Ricin B-like lectins"/>
    <property type="match status" value="1"/>
</dbReference>
<feature type="signal peptide" evidence="1">
    <location>
        <begin position="1"/>
        <end position="27"/>
    </location>
</feature>
<evidence type="ECO:0000313" key="3">
    <source>
        <dbReference type="EMBL" id="SMA50866.1"/>
    </source>
</evidence>
<dbReference type="Pfam" id="PF00652">
    <property type="entry name" value="Ricin_B_lectin"/>
    <property type="match status" value="1"/>
</dbReference>
<dbReference type="PROSITE" id="PS50231">
    <property type="entry name" value="RICIN_B_LECTIN"/>
    <property type="match status" value="1"/>
</dbReference>
<dbReference type="Gene3D" id="2.80.10.50">
    <property type="match status" value="1"/>
</dbReference>
<feature type="domain" description="Ricin B lectin" evidence="2">
    <location>
        <begin position="710"/>
        <end position="837"/>
    </location>
</feature>
<dbReference type="RefSeq" id="WP_087113307.1">
    <property type="nucleotide sequence ID" value="NZ_CBCSCN010000020.1"/>
</dbReference>
<feature type="chain" id="PRO_5013049950" evidence="1">
    <location>
        <begin position="28"/>
        <end position="838"/>
    </location>
</feature>
<dbReference type="InterPro" id="IPR000772">
    <property type="entry name" value="Ricin_B_lectin"/>
</dbReference>
<dbReference type="GO" id="GO:0045493">
    <property type="term" value="P:xylan catabolic process"/>
    <property type="evidence" value="ECO:0007669"/>
    <property type="project" value="UniProtKB-KW"/>
</dbReference>
<dbReference type="Gene3D" id="3.20.20.140">
    <property type="entry name" value="Metal-dependent hydrolases"/>
    <property type="match status" value="1"/>
</dbReference>
<evidence type="ECO:0000259" key="2">
    <source>
        <dbReference type="SMART" id="SM00458"/>
    </source>
</evidence>
<evidence type="ECO:0000256" key="1">
    <source>
        <dbReference type="SAM" id="SignalP"/>
    </source>
</evidence>
<dbReference type="SMART" id="SM00458">
    <property type="entry name" value="RICIN"/>
    <property type="match status" value="1"/>
</dbReference>
<gene>
    <name evidence="3" type="primary">xlnA</name>
    <name evidence="3" type="ORF">EHSB41UT_04684</name>
</gene>
<reference evidence="3 4" key="1">
    <citation type="submission" date="2017-03" db="EMBL/GenBank/DDBJ databases">
        <authorList>
            <person name="Afonso C.L."/>
            <person name="Miller P.J."/>
            <person name="Scott M.A."/>
            <person name="Spackman E."/>
            <person name="Goraichik I."/>
            <person name="Dimitrov K.M."/>
            <person name="Suarez D.L."/>
            <person name="Swayne D.E."/>
        </authorList>
    </citation>
    <scope>NUCLEOTIDE SEQUENCE [LARGE SCALE GENOMIC DNA]</scope>
    <source>
        <strain evidence="3">SB41UT1</strain>
    </source>
</reference>
<dbReference type="InterPro" id="IPR032466">
    <property type="entry name" value="Metal_Hydrolase"/>
</dbReference>
<keyword evidence="3" id="KW-0119">Carbohydrate metabolism</keyword>
<dbReference type="SUPFAM" id="SSF51556">
    <property type="entry name" value="Metallo-dependent hydrolases"/>
    <property type="match status" value="1"/>
</dbReference>
<keyword evidence="4" id="KW-1185">Reference proteome</keyword>
<accession>A0A1X7ARC7</accession>
<dbReference type="EC" id="3.2.1.8" evidence="3"/>
<dbReference type="InterPro" id="IPR035992">
    <property type="entry name" value="Ricin_B-like_lectins"/>
</dbReference>
<dbReference type="EMBL" id="FWPT01000018">
    <property type="protein sequence ID" value="SMA50866.1"/>
    <property type="molecule type" value="Genomic_DNA"/>
</dbReference>
<protein>
    <submittedName>
        <fullName evidence="3">Endo-1,4-beta-xylanase A</fullName>
        <ecNumber evidence="3">3.2.1.8</ecNumber>
    </submittedName>
</protein>
<sequence length="838" mass="92871">MMTFKNWRRCLKTGAALLSGLCLSAQAVVHNDSPAGISLEPEALAQGCYAFMSPETGKKLTLTSEGYRFQDVPFNQATGFFIKPTELDSYMLLDQEGGYLGTRLPMDLQRGEYPGEFVEWGINKRIHNGQSQYQLVSRKFDKSLWFDKGRGWNYLFNLFNLQNGNSEQWFSIAPQTGCMEYPEASLNASVDQNKPATSDINEPVVGIADSHFHITASEFIGGKFHSGSPFHRYGIAHALGNCDGIHGPWGSLDIIGNAVGFGNVDARHDTRGYPDFPSWPMRQSLSHEQSYYKWVERAHLGGVKFMVNHLVENAVLCNIQKTVNPASWINPNDCNEMNSVDHQLNFIRKLEDYIDAQEGGPGKGWFRIVYSPGEARKVIADGKMAVMLGIEVSELFDCREPTGCSNDHINNQLDEYYNKGIRTMFPVHRFDNKFGGSNLGNSSDLMNVGNKLSSGHFFYAEACTDEPSGTKLPSGFPLIGNLPVFKPILTGLGLNPEYDQTLDQHCNALTISDQGRYLMERMAAKGMIIDLDHMSGNMQREALTILEGLNYSGALSSHAGTKYPGPALSPVQQRLIALGGLISPYNGSVGWMSAQIEVIGAEQSKNGQFVGVGFGTDVNGIAPQASGMGVTGNPVTYPFTSYDGRVTFEQPKTGNRTFDYNEEGMAHYGLLPEHLENYRRIGADNALAAIFNSAEAYLRMWERAESSTNTAEYRELKNEGTGLCLDIYKGSNNNGTNVIQWTCHGGDNQKWAYEPATGFLRNKMGKCLDNRGQANNDGEIVIWDCVDSDNLRFDMSGGVLRNRHNNTIVVDAFGANRGDNVGQWRYHGGNNQRWYWGN</sequence>
<evidence type="ECO:0000313" key="4">
    <source>
        <dbReference type="Proteomes" id="UP000196573"/>
    </source>
</evidence>